<dbReference type="EMBL" id="LAZR01048958">
    <property type="protein sequence ID" value="KKK90747.1"/>
    <property type="molecule type" value="Genomic_DNA"/>
</dbReference>
<dbReference type="AlphaFoldDB" id="A0A0F8ZA96"/>
<comment type="caution">
    <text evidence="1">The sequence shown here is derived from an EMBL/GenBank/DDBJ whole genome shotgun (WGS) entry which is preliminary data.</text>
</comment>
<organism evidence="1">
    <name type="scientific">marine sediment metagenome</name>
    <dbReference type="NCBI Taxonomy" id="412755"/>
    <lineage>
        <taxon>unclassified sequences</taxon>
        <taxon>metagenomes</taxon>
        <taxon>ecological metagenomes</taxon>
    </lineage>
</organism>
<protein>
    <submittedName>
        <fullName evidence="1">Uncharacterized protein</fullName>
    </submittedName>
</protein>
<proteinExistence type="predicted"/>
<sequence>MPINDEEMDVLDRELERLVDRELLLLARISTLENIIQEYRAEYKYVLGQERRNLQEQMRDLVNLRAMQKEVS</sequence>
<reference evidence="1" key="1">
    <citation type="journal article" date="2015" name="Nature">
        <title>Complex archaea that bridge the gap between prokaryotes and eukaryotes.</title>
        <authorList>
            <person name="Spang A."/>
            <person name="Saw J.H."/>
            <person name="Jorgensen S.L."/>
            <person name="Zaremba-Niedzwiedzka K."/>
            <person name="Martijn J."/>
            <person name="Lind A.E."/>
            <person name="van Eijk R."/>
            <person name="Schleper C."/>
            <person name="Guy L."/>
            <person name="Ettema T.J."/>
        </authorList>
    </citation>
    <scope>NUCLEOTIDE SEQUENCE</scope>
</reference>
<accession>A0A0F8ZA96</accession>
<gene>
    <name evidence="1" type="ORF">LCGC14_2719890</name>
</gene>
<evidence type="ECO:0000313" key="1">
    <source>
        <dbReference type="EMBL" id="KKK90747.1"/>
    </source>
</evidence>
<name>A0A0F8ZA96_9ZZZZ</name>